<evidence type="ECO:0000259" key="1">
    <source>
        <dbReference type="PROSITE" id="PS50943"/>
    </source>
</evidence>
<dbReference type="InterPro" id="IPR001387">
    <property type="entry name" value="Cro/C1-type_HTH"/>
</dbReference>
<comment type="caution">
    <text evidence="2">The sequence shown here is derived from an EMBL/GenBank/DDBJ whole genome shotgun (WGS) entry which is preliminary data.</text>
</comment>
<proteinExistence type="predicted"/>
<name>A0A401IMT9_APHSA</name>
<dbReference type="AlphaFoldDB" id="A0A401IMT9"/>
<dbReference type="PROSITE" id="PS50943">
    <property type="entry name" value="HTH_CROC1"/>
    <property type="match status" value="1"/>
</dbReference>
<dbReference type="SUPFAM" id="SSF47413">
    <property type="entry name" value="lambda repressor-like DNA-binding domains"/>
    <property type="match status" value="1"/>
</dbReference>
<dbReference type="GO" id="GO:0003677">
    <property type="term" value="F:DNA binding"/>
    <property type="evidence" value="ECO:0007669"/>
    <property type="project" value="InterPro"/>
</dbReference>
<dbReference type="SMART" id="SM00530">
    <property type="entry name" value="HTH_XRE"/>
    <property type="match status" value="1"/>
</dbReference>
<dbReference type="Proteomes" id="UP000287247">
    <property type="component" value="Unassembled WGS sequence"/>
</dbReference>
<dbReference type="InterPro" id="IPR010982">
    <property type="entry name" value="Lambda_DNA-bd_dom_sf"/>
</dbReference>
<evidence type="ECO:0000313" key="2">
    <source>
        <dbReference type="EMBL" id="GBF82559.1"/>
    </source>
</evidence>
<dbReference type="Pfam" id="PF01381">
    <property type="entry name" value="HTH_3"/>
    <property type="match status" value="1"/>
</dbReference>
<accession>A0A401IMT9</accession>
<sequence length="440" mass="50786">MVIWEACTILNSAAILPWQKDENGALFYKRSVKQDQGMIVFRLNDNLDSLSSGPINYLSDSSKLESIDIRAACLHLIYAAYATTVEHPWEKEFVINDRQIEKYLGLDKRKDLSKAAKLTLIKTLVQQPCQLRAEINWPQQGKLKGFSISDSPLWHLLDITHHFQKDDDGCQHLTGLTFTLKAGLWAKFFLNKEGYRERIAFYQYGSLPNFLLTTVMSIWQQHQGAVRIMLWLLFKSKMGRKQCITVPTLMRVAYGHEKMAQADVQREQRKRLLRAFESDLEVLNHYELKPIFDPVSYPVAVQPLWVKLADLPDDAEEALEFWINDGSQKHRLTDAGPRGKWTQLMKARILNFELPSEWEEQLAKFERKKQRKISRKTTSKKLAELSSDQILAARQSQGMSQRALAEKLGKSQSWIRDLENGRFSAKPEDRAVLQTVLGLH</sequence>
<dbReference type="CDD" id="cd00093">
    <property type="entry name" value="HTH_XRE"/>
    <property type="match status" value="1"/>
</dbReference>
<gene>
    <name evidence="2" type="ORF">AsFPU1_3989</name>
</gene>
<dbReference type="EMBL" id="BDQK01000017">
    <property type="protein sequence ID" value="GBF82559.1"/>
    <property type="molecule type" value="Genomic_DNA"/>
</dbReference>
<reference evidence="3" key="1">
    <citation type="submission" date="2017-05" db="EMBL/GenBank/DDBJ databases">
        <title>Physiological properties and genetic analysis related to exopolysaccharide production of fresh-water unicellular cyanobacterium Aphanothece sacrum, Suizenji Nori, that has been cultured as a food source in Japan.</title>
        <authorList>
            <person name="Kanesaki Y."/>
            <person name="Yoshikawa S."/>
            <person name="Ohki K."/>
        </authorList>
    </citation>
    <scope>NUCLEOTIDE SEQUENCE [LARGE SCALE GENOMIC DNA]</scope>
    <source>
        <strain evidence="3">FPU1</strain>
    </source>
</reference>
<feature type="domain" description="HTH cro/C1-type" evidence="1">
    <location>
        <begin position="390"/>
        <end position="422"/>
    </location>
</feature>
<organism evidence="2 3">
    <name type="scientific">Aphanothece sacrum FPU1</name>
    <dbReference type="NCBI Taxonomy" id="1920663"/>
    <lineage>
        <taxon>Bacteria</taxon>
        <taxon>Bacillati</taxon>
        <taxon>Cyanobacteriota</taxon>
        <taxon>Cyanophyceae</taxon>
        <taxon>Oscillatoriophycideae</taxon>
        <taxon>Chroococcales</taxon>
        <taxon>Aphanothecaceae</taxon>
        <taxon>Aphanothece</taxon>
    </lineage>
</organism>
<dbReference type="Gene3D" id="1.10.260.40">
    <property type="entry name" value="lambda repressor-like DNA-binding domains"/>
    <property type="match status" value="1"/>
</dbReference>
<evidence type="ECO:0000313" key="3">
    <source>
        <dbReference type="Proteomes" id="UP000287247"/>
    </source>
</evidence>
<protein>
    <submittedName>
        <fullName evidence="2">XRE family transcriptional regulator</fullName>
    </submittedName>
</protein>
<keyword evidence="3" id="KW-1185">Reference proteome</keyword>